<evidence type="ECO:0000313" key="4">
    <source>
        <dbReference type="Proteomes" id="UP000275461"/>
    </source>
</evidence>
<comment type="caution">
    <text evidence="3">The sequence shown here is derived from an EMBL/GenBank/DDBJ whole genome shotgun (WGS) entry which is preliminary data.</text>
</comment>
<evidence type="ECO:0000313" key="3">
    <source>
        <dbReference type="EMBL" id="RLK46198.1"/>
    </source>
</evidence>
<gene>
    <name evidence="3" type="ORF">DFR31_2755</name>
</gene>
<feature type="domain" description="Replication-associated protein ORF2/G2P" evidence="2">
    <location>
        <begin position="90"/>
        <end position="186"/>
    </location>
</feature>
<dbReference type="Proteomes" id="UP000275461">
    <property type="component" value="Unassembled WGS sequence"/>
</dbReference>
<feature type="region of interest" description="Disordered" evidence="1">
    <location>
        <begin position="30"/>
        <end position="60"/>
    </location>
</feature>
<dbReference type="Pfam" id="PF23343">
    <property type="entry name" value="REP_ORF2-G2P"/>
    <property type="match status" value="1"/>
</dbReference>
<sequence length="270" mass="30835">MPSVTPAAGEVHRCASQNRHDYTLCAVTRPDTAPGARPERPQAAGLVHTSTSDTRLRVDPHQARMKRMKQAVITSARLHCETLPSGFRAAMVTLTYAHDDQWSPRHISELIKRARQWLKRRRLRLRYTWVLELTRRGRPHYHIMLWLPRRVRLPKPDKAGWWPHGLTRIEWARNAVGYLAKYASKDIEGALPKGARIHGNGGLNDAARAERAWWLCPAYVRERCEPADLPRRCPGGGWWLKGTGEWFPSAWRLLGFEGGTVVIVPREMAA</sequence>
<dbReference type="EMBL" id="RCDA01000010">
    <property type="protein sequence ID" value="RLK46198.1"/>
    <property type="molecule type" value="Genomic_DNA"/>
</dbReference>
<name>A0A498BZW8_9GAMM</name>
<dbReference type="InterPro" id="IPR056906">
    <property type="entry name" value="ORF2/G2P_dom"/>
</dbReference>
<keyword evidence="4" id="KW-1185">Reference proteome</keyword>
<evidence type="ECO:0000256" key="1">
    <source>
        <dbReference type="SAM" id="MobiDB-lite"/>
    </source>
</evidence>
<reference evidence="3 4" key="1">
    <citation type="submission" date="2018-10" db="EMBL/GenBank/DDBJ databases">
        <title>Genomic Encyclopedia of Type Strains, Phase IV (KMG-IV): sequencing the most valuable type-strain genomes for metagenomic binning, comparative biology and taxonomic classification.</title>
        <authorList>
            <person name="Goeker M."/>
        </authorList>
    </citation>
    <scope>NUCLEOTIDE SEQUENCE [LARGE SCALE GENOMIC DNA]</scope>
    <source>
        <strain evidence="3 4">DSM 12769</strain>
    </source>
</reference>
<protein>
    <recommendedName>
        <fullName evidence="2">Replication-associated protein ORF2/G2P domain-containing protein</fullName>
    </recommendedName>
</protein>
<dbReference type="AlphaFoldDB" id="A0A498BZW8"/>
<evidence type="ECO:0000259" key="2">
    <source>
        <dbReference type="Pfam" id="PF23343"/>
    </source>
</evidence>
<organism evidence="3 4">
    <name type="scientific">Alkalispirillum mobile</name>
    <dbReference type="NCBI Taxonomy" id="85925"/>
    <lineage>
        <taxon>Bacteria</taxon>
        <taxon>Pseudomonadati</taxon>
        <taxon>Pseudomonadota</taxon>
        <taxon>Gammaproteobacteria</taxon>
        <taxon>Chromatiales</taxon>
        <taxon>Ectothiorhodospiraceae</taxon>
        <taxon>Alkalispirillum</taxon>
    </lineage>
</organism>
<proteinExistence type="predicted"/>
<accession>A0A498BZW8</accession>